<dbReference type="GO" id="GO:0006396">
    <property type="term" value="P:RNA processing"/>
    <property type="evidence" value="ECO:0007669"/>
    <property type="project" value="InterPro"/>
</dbReference>
<proteinExistence type="inferred from homology"/>
<dbReference type="PRINTS" id="PR00302">
    <property type="entry name" value="LUPUSLA"/>
</dbReference>
<feature type="region of interest" description="Disordered" evidence="8">
    <location>
        <begin position="422"/>
        <end position="455"/>
    </location>
</feature>
<dbReference type="GO" id="GO:1990904">
    <property type="term" value="C:ribonucleoprotein complex"/>
    <property type="evidence" value="ECO:0007669"/>
    <property type="project" value="UniProtKB-UniRule"/>
</dbReference>
<dbReference type="CDD" id="cd07323">
    <property type="entry name" value="LAM"/>
    <property type="match status" value="1"/>
</dbReference>
<dbReference type="InterPro" id="IPR045180">
    <property type="entry name" value="La_dom_prot"/>
</dbReference>
<sequence>MASDIQTDHDTKKTKRVRKKRLYAAIMNQMEFYFSDANLTRDKYLRSLMEKDKFIPLSEFFKFARIRSLSASLDDLVHALSGSQFLQLSPDGSAVCRRSPFVFKEDAELCTIYVESIPRSSGREALRRTFSAYGTVDSISLPTHRATGHHRGFGFVQFRTPNMANNALYVRNNAPMKMTRFADTPESEKDSTQNTGATQTTGAAAATGSASATPADTDNSNFSEGAADGTTSCSEPHREDASLATSLLTERTDDTDLSGGERRARRHRRTRRGRKAPLNETEDTRLLGLQIMPLSEWSRFKEQYRALQKENMSEIKRALQEQNATRPRNPPARPVGVAPQFVPGTVVRFSADRPATASDKQLISSLKSRPGVQYVELGADSEPSYLRMESAAAAAACLKDPELRDATVLTGGDEEKYWRRLQEERSATRSRRHRSKERGRDRLLRRLRTSEQLES</sequence>
<dbReference type="Pfam" id="PF05383">
    <property type="entry name" value="La"/>
    <property type="match status" value="1"/>
</dbReference>
<evidence type="ECO:0000256" key="7">
    <source>
        <dbReference type="PROSITE-ProRule" id="PRU00332"/>
    </source>
</evidence>
<dbReference type="OrthoDB" id="439993at2759"/>
<accession>A0A6A4VNH0</accession>
<feature type="domain" description="RRM" evidence="9">
    <location>
        <begin position="110"/>
        <end position="189"/>
    </location>
</feature>
<evidence type="ECO:0000256" key="2">
    <source>
        <dbReference type="ARBA" id="ARBA00008680"/>
    </source>
</evidence>
<feature type="domain" description="HTH La-type RNA-binding" evidence="10">
    <location>
        <begin position="16"/>
        <end position="105"/>
    </location>
</feature>
<dbReference type="SUPFAM" id="SSF46785">
    <property type="entry name" value="Winged helix' DNA-binding domain"/>
    <property type="match status" value="1"/>
</dbReference>
<evidence type="ECO:0000256" key="5">
    <source>
        <dbReference type="ARBA" id="ARBA00023163"/>
    </source>
</evidence>
<feature type="compositionally biased region" description="Low complexity" evidence="8">
    <location>
        <begin position="192"/>
        <end position="218"/>
    </location>
</feature>
<dbReference type="Gene3D" id="1.10.10.10">
    <property type="entry name" value="Winged helix-like DNA-binding domain superfamily/Winged helix DNA-binding domain"/>
    <property type="match status" value="1"/>
</dbReference>
<evidence type="ECO:0000256" key="6">
    <source>
        <dbReference type="ARBA" id="ARBA00023242"/>
    </source>
</evidence>
<dbReference type="InterPro" id="IPR002344">
    <property type="entry name" value="Lupus_La"/>
</dbReference>
<evidence type="ECO:0000313" key="13">
    <source>
        <dbReference type="Proteomes" id="UP000440578"/>
    </source>
</evidence>
<comment type="subcellular location">
    <subcellularLocation>
        <location evidence="1">Nucleus</location>
    </subcellularLocation>
</comment>
<dbReference type="GO" id="GO:0003723">
    <property type="term" value="F:RNA binding"/>
    <property type="evidence" value="ECO:0007669"/>
    <property type="project" value="UniProtKB-UniRule"/>
</dbReference>
<dbReference type="InterPro" id="IPR035979">
    <property type="entry name" value="RBD_domain_sf"/>
</dbReference>
<dbReference type="SMART" id="SM00715">
    <property type="entry name" value="LA"/>
    <property type="match status" value="1"/>
</dbReference>
<dbReference type="PANTHER" id="PTHR22792">
    <property type="entry name" value="LUPUS LA PROTEIN-RELATED"/>
    <property type="match status" value="1"/>
</dbReference>
<feature type="compositionally biased region" description="Basic and acidic residues" evidence="8">
    <location>
        <begin position="438"/>
        <end position="455"/>
    </location>
</feature>
<keyword evidence="4" id="KW-0805">Transcription regulation</keyword>
<dbReference type="InterPro" id="IPR006630">
    <property type="entry name" value="La_HTH"/>
</dbReference>
<dbReference type="InterPro" id="IPR012677">
    <property type="entry name" value="Nucleotide-bd_a/b_plait_sf"/>
</dbReference>
<dbReference type="InterPro" id="IPR014886">
    <property type="entry name" value="La_xRRM"/>
</dbReference>
<evidence type="ECO:0000256" key="1">
    <source>
        <dbReference type="ARBA" id="ARBA00004123"/>
    </source>
</evidence>
<evidence type="ECO:0000256" key="4">
    <source>
        <dbReference type="ARBA" id="ARBA00023015"/>
    </source>
</evidence>
<keyword evidence="3 7" id="KW-0694">RNA-binding</keyword>
<dbReference type="InterPro" id="IPR036388">
    <property type="entry name" value="WH-like_DNA-bd_sf"/>
</dbReference>
<feature type="compositionally biased region" description="Basic and acidic residues" evidence="8">
    <location>
        <begin position="250"/>
        <end position="262"/>
    </location>
</feature>
<dbReference type="Pfam" id="PF00076">
    <property type="entry name" value="RRM_1"/>
    <property type="match status" value="1"/>
</dbReference>
<protein>
    <submittedName>
        <fullName evidence="12">La-related protein 7</fullName>
    </submittedName>
</protein>
<dbReference type="PROSITE" id="PS51939">
    <property type="entry name" value="XRRM"/>
    <property type="match status" value="1"/>
</dbReference>
<feature type="compositionally biased region" description="Basic residues" evidence="8">
    <location>
        <begin position="263"/>
        <end position="275"/>
    </location>
</feature>
<dbReference type="Gene3D" id="3.30.70.330">
    <property type="match status" value="2"/>
</dbReference>
<dbReference type="InterPro" id="IPR000504">
    <property type="entry name" value="RRM_dom"/>
</dbReference>
<comment type="caution">
    <text evidence="12">The sequence shown here is derived from an EMBL/GenBank/DDBJ whole genome shotgun (WGS) entry which is preliminary data.</text>
</comment>
<keyword evidence="5" id="KW-0804">Transcription</keyword>
<dbReference type="EMBL" id="VIIS01001855">
    <property type="protein sequence ID" value="KAF0291798.1"/>
    <property type="molecule type" value="Genomic_DNA"/>
</dbReference>
<keyword evidence="13" id="KW-1185">Reference proteome</keyword>
<comment type="similarity">
    <text evidence="2">Belongs to the LARP7 family.</text>
</comment>
<evidence type="ECO:0000313" key="12">
    <source>
        <dbReference type="EMBL" id="KAF0291798.1"/>
    </source>
</evidence>
<gene>
    <name evidence="12" type="primary">larp7</name>
    <name evidence="12" type="ORF">FJT64_010132</name>
</gene>
<evidence type="ECO:0000256" key="8">
    <source>
        <dbReference type="SAM" id="MobiDB-lite"/>
    </source>
</evidence>
<reference evidence="12 13" key="1">
    <citation type="submission" date="2019-07" db="EMBL/GenBank/DDBJ databases">
        <title>Draft genome assembly of a fouling barnacle, Amphibalanus amphitrite (Darwin, 1854): The first reference genome for Thecostraca.</title>
        <authorList>
            <person name="Kim W."/>
        </authorList>
    </citation>
    <scope>NUCLEOTIDE SEQUENCE [LARGE SCALE GENOMIC DNA]</scope>
    <source>
        <strain evidence="12">SNU_AA5</strain>
        <tissue evidence="12">Soma without cirri and trophi</tissue>
    </source>
</reference>
<keyword evidence="6" id="KW-0539">Nucleus</keyword>
<evidence type="ECO:0000259" key="11">
    <source>
        <dbReference type="PROSITE" id="PS51939"/>
    </source>
</evidence>
<feature type="compositionally biased region" description="Basic residues" evidence="8">
    <location>
        <begin position="428"/>
        <end position="437"/>
    </location>
</feature>
<name>A0A6A4VNH0_AMPAM</name>
<organism evidence="12 13">
    <name type="scientific">Amphibalanus amphitrite</name>
    <name type="common">Striped barnacle</name>
    <name type="synonym">Balanus amphitrite</name>
    <dbReference type="NCBI Taxonomy" id="1232801"/>
    <lineage>
        <taxon>Eukaryota</taxon>
        <taxon>Metazoa</taxon>
        <taxon>Ecdysozoa</taxon>
        <taxon>Arthropoda</taxon>
        <taxon>Crustacea</taxon>
        <taxon>Multicrustacea</taxon>
        <taxon>Cirripedia</taxon>
        <taxon>Thoracica</taxon>
        <taxon>Thoracicalcarea</taxon>
        <taxon>Balanomorpha</taxon>
        <taxon>Balanoidea</taxon>
        <taxon>Balanidae</taxon>
        <taxon>Amphibalaninae</taxon>
        <taxon>Amphibalanus</taxon>
    </lineage>
</organism>
<evidence type="ECO:0000259" key="9">
    <source>
        <dbReference type="PROSITE" id="PS50102"/>
    </source>
</evidence>
<dbReference type="AlphaFoldDB" id="A0A6A4VNH0"/>
<dbReference type="InterPro" id="IPR036390">
    <property type="entry name" value="WH_DNA-bd_sf"/>
</dbReference>
<dbReference type="SMART" id="SM00360">
    <property type="entry name" value="RRM"/>
    <property type="match status" value="1"/>
</dbReference>
<dbReference type="PROSITE" id="PS50102">
    <property type="entry name" value="RRM"/>
    <property type="match status" value="1"/>
</dbReference>
<evidence type="ECO:0000259" key="10">
    <source>
        <dbReference type="PROSITE" id="PS50961"/>
    </source>
</evidence>
<dbReference type="Proteomes" id="UP000440578">
    <property type="component" value="Unassembled WGS sequence"/>
</dbReference>
<feature type="domain" description="XRRM" evidence="11">
    <location>
        <begin position="340"/>
        <end position="449"/>
    </location>
</feature>
<dbReference type="PROSITE" id="PS50961">
    <property type="entry name" value="HTH_LA"/>
    <property type="match status" value="1"/>
</dbReference>
<dbReference type="GO" id="GO:0005634">
    <property type="term" value="C:nucleus"/>
    <property type="evidence" value="ECO:0007669"/>
    <property type="project" value="UniProtKB-SubCell"/>
</dbReference>
<evidence type="ECO:0000256" key="3">
    <source>
        <dbReference type="ARBA" id="ARBA00022884"/>
    </source>
</evidence>
<dbReference type="SUPFAM" id="SSF54928">
    <property type="entry name" value="RNA-binding domain, RBD"/>
    <property type="match status" value="1"/>
</dbReference>
<feature type="region of interest" description="Disordered" evidence="8">
    <location>
        <begin position="182"/>
        <end position="281"/>
    </location>
</feature>
<dbReference type="PANTHER" id="PTHR22792:SF62">
    <property type="entry name" value="LA-RELATED PROTEIN 7"/>
    <property type="match status" value="1"/>
</dbReference>
<feature type="compositionally biased region" description="Polar residues" evidence="8">
    <location>
        <begin position="219"/>
        <end position="234"/>
    </location>
</feature>